<proteinExistence type="predicted"/>
<protein>
    <submittedName>
        <fullName evidence="2">Uncharacterized protein</fullName>
    </submittedName>
</protein>
<keyword evidence="3" id="KW-1185">Reference proteome</keyword>
<dbReference type="AlphaFoldDB" id="A0A1J7I7H6"/>
<dbReference type="EMBL" id="KV875107">
    <property type="protein sequence ID" value="OIW23365.1"/>
    <property type="molecule type" value="Genomic_DNA"/>
</dbReference>
<feature type="region of interest" description="Disordered" evidence="1">
    <location>
        <begin position="95"/>
        <end position="128"/>
    </location>
</feature>
<feature type="compositionally biased region" description="Basic and acidic residues" evidence="1">
    <location>
        <begin position="57"/>
        <end position="77"/>
    </location>
</feature>
<feature type="compositionally biased region" description="Polar residues" evidence="1">
    <location>
        <begin position="24"/>
        <end position="37"/>
    </location>
</feature>
<dbReference type="InParanoid" id="A0A1J7I7H6"/>
<reference evidence="2 3" key="1">
    <citation type="submission" date="2016-10" db="EMBL/GenBank/DDBJ databases">
        <title>Draft genome sequence of Coniochaeta ligniaria NRRL30616, a lignocellulolytic fungus for bioabatement of inhibitors in plant biomass hydrolysates.</title>
        <authorList>
            <consortium name="DOE Joint Genome Institute"/>
            <person name="Jimenez D.J."/>
            <person name="Hector R.E."/>
            <person name="Riley R."/>
            <person name="Sun H."/>
            <person name="Grigoriev I.V."/>
            <person name="Van Elsas J.D."/>
            <person name="Nichols N.N."/>
        </authorList>
    </citation>
    <scope>NUCLEOTIDE SEQUENCE [LARGE SCALE GENOMIC DNA]</scope>
    <source>
        <strain evidence="2 3">NRRL 30616</strain>
    </source>
</reference>
<feature type="compositionally biased region" description="Polar residues" evidence="1">
    <location>
        <begin position="96"/>
        <end position="120"/>
    </location>
</feature>
<accession>A0A1J7I7H6</accession>
<evidence type="ECO:0000313" key="2">
    <source>
        <dbReference type="EMBL" id="OIW23365.1"/>
    </source>
</evidence>
<sequence length="214" mass="24516">MARSTQATAAAKRGKRANAEIVIPNTQNPTTFSNLIDHTTRGKTKDYENSPDPTPRTYERYHTRPDEEVDPKAERSTAFRSTMARPEFRVDYMRRSATSSRHNSQCNTPRLLRRSQQSSYPAPRALHSDPRTKLYSGEMKYNNSAHDVLQFKEEDFARYGLIRSHLTAALRTSAQSMLNGPALSYYYEHLINGPRHFGSMVKRIRMMADTGSRL</sequence>
<dbReference type="Proteomes" id="UP000182658">
    <property type="component" value="Unassembled WGS sequence"/>
</dbReference>
<name>A0A1J7I7H6_9PEZI</name>
<gene>
    <name evidence="2" type="ORF">CONLIGDRAFT_686810</name>
</gene>
<organism evidence="2 3">
    <name type="scientific">Coniochaeta ligniaria NRRL 30616</name>
    <dbReference type="NCBI Taxonomy" id="1408157"/>
    <lineage>
        <taxon>Eukaryota</taxon>
        <taxon>Fungi</taxon>
        <taxon>Dikarya</taxon>
        <taxon>Ascomycota</taxon>
        <taxon>Pezizomycotina</taxon>
        <taxon>Sordariomycetes</taxon>
        <taxon>Sordariomycetidae</taxon>
        <taxon>Coniochaetales</taxon>
        <taxon>Coniochaetaceae</taxon>
        <taxon>Coniochaeta</taxon>
    </lineage>
</organism>
<feature type="region of interest" description="Disordered" evidence="1">
    <location>
        <begin position="1"/>
        <end position="82"/>
    </location>
</feature>
<evidence type="ECO:0000313" key="3">
    <source>
        <dbReference type="Proteomes" id="UP000182658"/>
    </source>
</evidence>
<evidence type="ECO:0000256" key="1">
    <source>
        <dbReference type="SAM" id="MobiDB-lite"/>
    </source>
</evidence>
<feature type="compositionally biased region" description="Basic and acidic residues" evidence="1">
    <location>
        <begin position="38"/>
        <end position="48"/>
    </location>
</feature>